<evidence type="ECO:0000313" key="1">
    <source>
        <dbReference type="EMBL" id="CAB4758386.1"/>
    </source>
</evidence>
<protein>
    <submittedName>
        <fullName evidence="1">Unannotated protein</fullName>
    </submittedName>
</protein>
<organism evidence="1">
    <name type="scientific">freshwater metagenome</name>
    <dbReference type="NCBI Taxonomy" id="449393"/>
    <lineage>
        <taxon>unclassified sequences</taxon>
        <taxon>metagenomes</taxon>
        <taxon>ecological metagenomes</taxon>
    </lineage>
</organism>
<dbReference type="EMBL" id="CAEZYW010000322">
    <property type="protein sequence ID" value="CAB4758386.1"/>
    <property type="molecule type" value="Genomic_DNA"/>
</dbReference>
<reference evidence="1" key="1">
    <citation type="submission" date="2020-05" db="EMBL/GenBank/DDBJ databases">
        <authorList>
            <person name="Chiriac C."/>
            <person name="Salcher M."/>
            <person name="Ghai R."/>
            <person name="Kavagutti S V."/>
        </authorList>
    </citation>
    <scope>NUCLEOTIDE SEQUENCE</scope>
</reference>
<gene>
    <name evidence="1" type="ORF">UFOPK2786_01689</name>
</gene>
<name>A0A6J6UFJ4_9ZZZZ</name>
<proteinExistence type="predicted"/>
<accession>A0A6J6UFJ4</accession>
<sequence>MVIGRKGLGVVERAAFVHALMMPYALDRLLSEPVTE</sequence>
<dbReference type="AlphaFoldDB" id="A0A6J6UFJ4"/>